<proteinExistence type="predicted"/>
<dbReference type="Proteomes" id="UP000075604">
    <property type="component" value="Unassembled WGS sequence"/>
</dbReference>
<dbReference type="AlphaFoldDB" id="A0A150P8X6"/>
<sequence>MDIAQAAVVSEDYQRATEAAERLLSDAEEHVDTFQYGNAIHCAHIVLGKVALARNEPASAAEHLRTAGGVRGSPQLDSFGPDFELASQLLSIGQRDAVIDYIDGCKKFWKRSASLLKTWALAIGRGETPDFSKRWTSESNSPSQSS</sequence>
<protein>
    <recommendedName>
        <fullName evidence="3">MalT-like TPR region domain-containing protein</fullName>
    </recommendedName>
</protein>
<dbReference type="EMBL" id="JELX01003468">
    <property type="protein sequence ID" value="KYF52149.1"/>
    <property type="molecule type" value="Genomic_DNA"/>
</dbReference>
<comment type="caution">
    <text evidence="1">The sequence shown here is derived from an EMBL/GenBank/DDBJ whole genome shotgun (WGS) entry which is preliminary data.</text>
</comment>
<evidence type="ECO:0000313" key="2">
    <source>
        <dbReference type="Proteomes" id="UP000075604"/>
    </source>
</evidence>
<evidence type="ECO:0008006" key="3">
    <source>
        <dbReference type="Google" id="ProtNLM"/>
    </source>
</evidence>
<gene>
    <name evidence="1" type="ORF">BE04_29905</name>
</gene>
<name>A0A150P8X6_SORCE</name>
<accession>A0A150P8X6</accession>
<reference evidence="1 2" key="1">
    <citation type="submission" date="2014-02" db="EMBL/GenBank/DDBJ databases">
        <title>The small core and large imbalanced accessory genome model reveals a collaborative survival strategy of Sorangium cellulosum strains in nature.</title>
        <authorList>
            <person name="Han K."/>
            <person name="Peng R."/>
            <person name="Blom J."/>
            <person name="Li Y.-Z."/>
        </authorList>
    </citation>
    <scope>NUCLEOTIDE SEQUENCE [LARGE SCALE GENOMIC DNA]</scope>
    <source>
        <strain evidence="1 2">So0157-18</strain>
    </source>
</reference>
<organism evidence="1 2">
    <name type="scientific">Sorangium cellulosum</name>
    <name type="common">Polyangium cellulosum</name>
    <dbReference type="NCBI Taxonomy" id="56"/>
    <lineage>
        <taxon>Bacteria</taxon>
        <taxon>Pseudomonadati</taxon>
        <taxon>Myxococcota</taxon>
        <taxon>Polyangia</taxon>
        <taxon>Polyangiales</taxon>
        <taxon>Polyangiaceae</taxon>
        <taxon>Sorangium</taxon>
    </lineage>
</organism>
<evidence type="ECO:0000313" key="1">
    <source>
        <dbReference type="EMBL" id="KYF52149.1"/>
    </source>
</evidence>